<dbReference type="MGI" id="MGI:108052">
    <property type="gene designation" value="Bcl2l2"/>
</dbReference>
<reference evidence="2" key="4">
    <citation type="submission" date="2000-08" db="EMBL/GenBank/DDBJ databases">
        <authorList>
            <person name="Adachi J."/>
            <person name="Aizawa K."/>
            <person name="Akahira S."/>
            <person name="Akimura T."/>
            <person name="Arai A."/>
            <person name="Aono H."/>
            <person name="Arakawa T."/>
            <person name="Bono H."/>
            <person name="Carninci P."/>
            <person name="Fukuda S."/>
            <person name="Fukunishi Y."/>
            <person name="Furuno M."/>
            <person name="Hanagaki T."/>
            <person name="Hara A."/>
            <person name="Hayatsu N."/>
            <person name="Hiramoto K."/>
            <person name="Hiraoka T."/>
            <person name="Hori F."/>
            <person name="Imotani K."/>
            <person name="Ishii Y."/>
            <person name="Itoh M."/>
            <person name="Izawa M."/>
            <person name="Kasukawa T."/>
            <person name="Kato H."/>
            <person name="Kawai J."/>
            <person name="Kojima Y."/>
            <person name="Konno H."/>
            <person name="Kouda M."/>
            <person name="Koya S."/>
            <person name="Kurihara C."/>
            <person name="Matsuyama T."/>
            <person name="Miyazaki A."/>
            <person name="Nishi K."/>
            <person name="Nomura K."/>
            <person name="Numazaki R."/>
            <person name="Ohno M."/>
            <person name="Okazaki Y."/>
            <person name="Okido T."/>
            <person name="Owa C."/>
            <person name="Saito H."/>
            <person name="Saito R."/>
            <person name="Sakai C."/>
            <person name="Sakai K."/>
            <person name="Sano H."/>
            <person name="Sasaki D."/>
            <person name="Shibata K."/>
            <person name="Shibata Y."/>
            <person name="Shinagawa A."/>
            <person name="Shiraki T."/>
            <person name="Sogabe Y."/>
            <person name="Suzuki H."/>
            <person name="Tagami M."/>
            <person name="Tagawa A."/>
            <person name="Takahashi F."/>
            <person name="Tanaka T."/>
            <person name="Tejima Y."/>
            <person name="Toya T."/>
            <person name="Yamamura T."/>
            <person name="Yasunishi A."/>
            <person name="Yoshida K."/>
            <person name="Yoshino M."/>
            <person name="Muramatsu M."/>
            <person name="Hayashizaki Y."/>
        </authorList>
    </citation>
    <scope>NUCLEOTIDE SEQUENCE</scope>
    <source>
        <strain evidence="2">C57BL/6J</strain>
        <tissue evidence="2">Retina</tissue>
    </source>
</reference>
<accession>Q9D1Y5</accession>
<dbReference type="AlphaFoldDB" id="Q9D1Y5"/>
<reference evidence="2" key="3">
    <citation type="journal article" date="2000" name="Genome Res.">
        <title>RIKEN integrated sequence analysis (RISA) system--384-format sequencing pipeline with 384 multicapillary sequencer.</title>
        <authorList>
            <person name="Shibata K."/>
            <person name="Itoh M."/>
            <person name="Aizawa K."/>
            <person name="Nagaoka S."/>
            <person name="Sasaki N."/>
            <person name="Carninci P."/>
            <person name="Konno H."/>
            <person name="Akiyama J."/>
            <person name="Nishi K."/>
            <person name="Kitsunai T."/>
            <person name="Tashiro H."/>
            <person name="Itoh M."/>
            <person name="Sumi N."/>
            <person name="Ishii Y."/>
            <person name="Nakamura S."/>
            <person name="Hazama M."/>
            <person name="Nishine T."/>
            <person name="Harada A."/>
            <person name="Yamamoto R."/>
            <person name="Matsumoto H."/>
            <person name="Sakaguchi S."/>
            <person name="Ikegami T."/>
            <person name="Kashiwagi K."/>
            <person name="Fujiwake S."/>
            <person name="Inoue K."/>
            <person name="Togawa Y."/>
            <person name="Izawa M."/>
            <person name="Ohara E."/>
            <person name="Watahiki M."/>
            <person name="Yoneda Y."/>
            <person name="Ishikawa T."/>
            <person name="Ozawa K."/>
            <person name="Tanaka T."/>
            <person name="Matsuura S."/>
            <person name="Kawai J."/>
            <person name="Okazaki Y."/>
            <person name="Muramatsu M."/>
            <person name="Inoue Y."/>
            <person name="Kira A."/>
            <person name="Hayashizaki Y."/>
        </authorList>
    </citation>
    <scope>NUCLEOTIDE SEQUENCE</scope>
    <source>
        <strain evidence="2">C57BL/6J</strain>
        <tissue evidence="2">Retina</tissue>
    </source>
</reference>
<reference evidence="2" key="2">
    <citation type="journal article" date="2000" name="Genome Res.">
        <title>Normalization and subtraction of cap-trapper-selected cDNAs to prepare full-length cDNA libraries for rapid discovery of new genes.</title>
        <authorList>
            <person name="Carninci P."/>
            <person name="Shibata Y."/>
            <person name="Hayatsu N."/>
            <person name="Sugahara Y."/>
            <person name="Shibata K."/>
            <person name="Itoh M."/>
            <person name="Konno H."/>
            <person name="Okazaki Y."/>
            <person name="Muramatsu M."/>
            <person name="Hayashizaki Y."/>
        </authorList>
    </citation>
    <scope>NUCLEOTIDE SEQUENCE</scope>
    <source>
        <strain evidence="2">C57BL/6J</strain>
        <tissue evidence="2">Retina</tissue>
    </source>
</reference>
<feature type="region of interest" description="Disordered" evidence="1">
    <location>
        <begin position="54"/>
        <end position="78"/>
    </location>
</feature>
<organism evidence="2">
    <name type="scientific">Mus musculus</name>
    <name type="common">Mouse</name>
    <dbReference type="NCBI Taxonomy" id="10090"/>
    <lineage>
        <taxon>Eukaryota</taxon>
        <taxon>Metazoa</taxon>
        <taxon>Chordata</taxon>
        <taxon>Craniata</taxon>
        <taxon>Vertebrata</taxon>
        <taxon>Euteleostomi</taxon>
        <taxon>Mammalia</taxon>
        <taxon>Eutheria</taxon>
        <taxon>Euarchontoglires</taxon>
        <taxon>Glires</taxon>
        <taxon>Rodentia</taxon>
        <taxon>Myomorpha</taxon>
        <taxon>Muroidea</taxon>
        <taxon>Muridae</taxon>
        <taxon>Murinae</taxon>
        <taxon>Mus</taxon>
        <taxon>Mus</taxon>
    </lineage>
</organism>
<reference evidence="2" key="6">
    <citation type="journal article" date="2002" name="Nature">
        <title>Analysis of the mouse transcriptome based on functional annotation of 60,770 full-length cDNAs.</title>
        <authorList>
            <consortium name="The FANTOM Consortium and the RIKEN Genome Exploration Research Group Phase I and II Team"/>
        </authorList>
    </citation>
    <scope>NUCLEOTIDE SEQUENCE</scope>
    <source>
        <strain evidence="2">C57BL/6J</strain>
        <tissue evidence="2">Retina</tissue>
    </source>
</reference>
<dbReference type="EMBL" id="AK020923">
    <property type="protein sequence ID" value="BAB32256.1"/>
    <property type="molecule type" value="mRNA"/>
</dbReference>
<evidence type="ECO:0000313" key="2">
    <source>
        <dbReference type="EMBL" id="BAB32256.1"/>
    </source>
</evidence>
<reference evidence="2" key="7">
    <citation type="journal article" date="2005" name="Science">
        <title>The Transcriptional Landscape of the Mammalian Genome.</title>
        <authorList>
            <consortium name="The FANTOM Consortium"/>
            <consortium name="Riken Genome Exploration Research Group and Genome Science Group (Genome Network Project Core Group)"/>
        </authorList>
    </citation>
    <scope>NUCLEOTIDE SEQUENCE</scope>
    <source>
        <strain evidence="2">C57BL/6J</strain>
        <tissue evidence="2">Retina</tissue>
    </source>
</reference>
<reference evidence="2" key="1">
    <citation type="journal article" date="1999" name="Methods Enzymol.">
        <title>High-efficiency full-length cDNA cloning.</title>
        <authorList>
            <person name="Carninci P."/>
            <person name="Hayashizaki Y."/>
        </authorList>
    </citation>
    <scope>NUCLEOTIDE SEQUENCE</scope>
    <source>
        <strain evidence="2">C57BL/6J</strain>
        <tissue evidence="2">Retina</tissue>
    </source>
</reference>
<dbReference type="AGR" id="MGI:108052"/>
<name>Q9D1Y5_MOUSE</name>
<reference evidence="2" key="8">
    <citation type="journal article" date="2005" name="Science">
        <title>Antisense Transcription in the Mammalian Transcriptome.</title>
        <authorList>
            <consortium name="RIKEN Genome Exploration Research Group and Genome Science Group (Genome Network Project Core Group) and the FANTOM Consortium"/>
        </authorList>
    </citation>
    <scope>NUCLEOTIDE SEQUENCE</scope>
    <source>
        <strain evidence="2">C57BL/6J</strain>
        <tissue evidence="2">Retina</tissue>
    </source>
</reference>
<protein>
    <submittedName>
        <fullName evidence="2">Uncharacterized protein</fullName>
    </submittedName>
</protein>
<evidence type="ECO:0000256" key="1">
    <source>
        <dbReference type="SAM" id="MobiDB-lite"/>
    </source>
</evidence>
<gene>
    <name evidence="3" type="primary">Bcl2l2</name>
</gene>
<evidence type="ECO:0000313" key="3">
    <source>
        <dbReference type="MGI" id="MGI:108052"/>
    </source>
</evidence>
<sequence>MRSTEQGFVTSILYILGCRTLPKPVISYDHDLAKGNNWSYRDLGNKVLRLKKKKKKKEKENYAHPIPGQIPKPTNSIPTPASRNCRHMWYIWSPYPQPPPPQISWFGVVANNCIPVVR</sequence>
<proteinExistence type="evidence at transcript level"/>
<reference evidence="2" key="5">
    <citation type="journal article" date="2001" name="Nature">
        <title>Functional annotation of a full-length mouse cDNA collection.</title>
        <authorList>
            <consortium name="The RIKEN Genome Exploration Research Group Phase II Team and the FANTOM Consortium"/>
        </authorList>
    </citation>
    <scope>NUCLEOTIDE SEQUENCE</scope>
    <source>
        <strain evidence="2">C57BL/6J</strain>
        <tissue evidence="2">Retina</tissue>
    </source>
</reference>